<dbReference type="Proteomes" id="UP000585474">
    <property type="component" value="Unassembled WGS sequence"/>
</dbReference>
<name>A0A7J0G076_9ERIC</name>
<comment type="caution">
    <text evidence="2">The sequence shown here is derived from an EMBL/GenBank/DDBJ whole genome shotgun (WGS) entry which is preliminary data.</text>
</comment>
<proteinExistence type="predicted"/>
<keyword evidence="3" id="KW-1185">Reference proteome</keyword>
<evidence type="ECO:0000256" key="1">
    <source>
        <dbReference type="SAM" id="MobiDB-lite"/>
    </source>
</evidence>
<feature type="region of interest" description="Disordered" evidence="1">
    <location>
        <begin position="110"/>
        <end position="140"/>
    </location>
</feature>
<dbReference type="EMBL" id="BJWL01000016">
    <property type="protein sequence ID" value="GFZ03830.1"/>
    <property type="molecule type" value="Genomic_DNA"/>
</dbReference>
<reference evidence="2 3" key="1">
    <citation type="submission" date="2019-07" db="EMBL/GenBank/DDBJ databases">
        <title>De Novo Assembly of kiwifruit Actinidia rufa.</title>
        <authorList>
            <person name="Sugita-Konishi S."/>
            <person name="Sato K."/>
            <person name="Mori E."/>
            <person name="Abe Y."/>
            <person name="Kisaki G."/>
            <person name="Hamano K."/>
            <person name="Suezawa K."/>
            <person name="Otani M."/>
            <person name="Fukuda T."/>
            <person name="Manabe T."/>
            <person name="Gomi K."/>
            <person name="Tabuchi M."/>
            <person name="Akimitsu K."/>
            <person name="Kataoka I."/>
        </authorList>
    </citation>
    <scope>NUCLEOTIDE SEQUENCE [LARGE SCALE GENOMIC DNA]</scope>
    <source>
        <strain evidence="3">cv. Fuchu</strain>
    </source>
</reference>
<organism evidence="2 3">
    <name type="scientific">Actinidia rufa</name>
    <dbReference type="NCBI Taxonomy" id="165716"/>
    <lineage>
        <taxon>Eukaryota</taxon>
        <taxon>Viridiplantae</taxon>
        <taxon>Streptophyta</taxon>
        <taxon>Embryophyta</taxon>
        <taxon>Tracheophyta</taxon>
        <taxon>Spermatophyta</taxon>
        <taxon>Magnoliopsida</taxon>
        <taxon>eudicotyledons</taxon>
        <taxon>Gunneridae</taxon>
        <taxon>Pentapetalae</taxon>
        <taxon>asterids</taxon>
        <taxon>Ericales</taxon>
        <taxon>Actinidiaceae</taxon>
        <taxon>Actinidia</taxon>
    </lineage>
</organism>
<evidence type="ECO:0000313" key="3">
    <source>
        <dbReference type="Proteomes" id="UP000585474"/>
    </source>
</evidence>
<gene>
    <name evidence="2" type="ORF">Acr_16g0004540</name>
</gene>
<sequence>MIVHCSYKRRRKKTEFYASSYRFSQRERDKLRSKHILVLKQISSLEASVFAKVLRIRQIDRELASLVIRCHTIEDVLTAKRLKDLSRNDKGIIFRGLNLKIKNAAEDAKLESTEEIEAEEPPRPPPKISIGHYSKFKDNY</sequence>
<accession>A0A7J0G076</accession>
<dbReference type="AlphaFoldDB" id="A0A7J0G076"/>
<evidence type="ECO:0000313" key="2">
    <source>
        <dbReference type="EMBL" id="GFZ03830.1"/>
    </source>
</evidence>
<protein>
    <submittedName>
        <fullName evidence="2">Uncharacterized protein</fullName>
    </submittedName>
</protein>